<accession>A0A4S2HAE4</accession>
<feature type="domain" description="Ku" evidence="4">
    <location>
        <begin position="54"/>
        <end position="182"/>
    </location>
</feature>
<evidence type="ECO:0000256" key="2">
    <source>
        <dbReference type="HAMAP-Rule" id="MF_01875"/>
    </source>
</evidence>
<keyword evidence="2" id="KW-0227">DNA damage</keyword>
<dbReference type="HAMAP" id="MF_01875">
    <property type="entry name" value="Prokaryotic_Ku"/>
    <property type="match status" value="1"/>
</dbReference>
<protein>
    <recommendedName>
        <fullName evidence="2">Non-homologous end joining protein Ku</fullName>
    </recommendedName>
</protein>
<keyword evidence="2" id="KW-0233">DNA recombination</keyword>
<dbReference type="Pfam" id="PF02735">
    <property type="entry name" value="Ku"/>
    <property type="match status" value="1"/>
</dbReference>
<keyword evidence="2" id="KW-0234">DNA repair</keyword>
<evidence type="ECO:0000256" key="3">
    <source>
        <dbReference type="SAM" id="MobiDB-lite"/>
    </source>
</evidence>
<comment type="similarity">
    <text evidence="2">Belongs to the prokaryotic Ku family.</text>
</comment>
<evidence type="ECO:0000313" key="6">
    <source>
        <dbReference type="Proteomes" id="UP000305451"/>
    </source>
</evidence>
<organism evidence="5 6">
    <name type="scientific">Marinicauda pacifica</name>
    <dbReference type="NCBI Taxonomy" id="1133559"/>
    <lineage>
        <taxon>Bacteria</taxon>
        <taxon>Pseudomonadati</taxon>
        <taxon>Pseudomonadota</taxon>
        <taxon>Alphaproteobacteria</taxon>
        <taxon>Maricaulales</taxon>
        <taxon>Maricaulaceae</taxon>
        <taxon>Marinicauda</taxon>
    </lineage>
</organism>
<gene>
    <name evidence="2" type="primary">ku</name>
    <name evidence="5" type="ORF">E5162_11280</name>
</gene>
<dbReference type="PANTHER" id="PTHR41251">
    <property type="entry name" value="NON-HOMOLOGOUS END JOINING PROTEIN KU"/>
    <property type="match status" value="1"/>
</dbReference>
<feature type="region of interest" description="Disordered" evidence="3">
    <location>
        <begin position="257"/>
        <end position="285"/>
    </location>
</feature>
<dbReference type="InterPro" id="IPR006164">
    <property type="entry name" value="DNA_bd_Ku70/Ku80"/>
</dbReference>
<comment type="function">
    <text evidence="2">With LigD forms a non-homologous end joining (NHEJ) DNA repair enzyme, which repairs dsDNA breaks with reduced fidelity. Binds linear dsDNA with 5'- and 3'- overhangs but not closed circular dsDNA nor ssDNA. Recruits and stimulates the ligase activity of LigD.</text>
</comment>
<dbReference type="CDD" id="cd00789">
    <property type="entry name" value="KU_like"/>
    <property type="match status" value="1"/>
</dbReference>
<dbReference type="Proteomes" id="UP000305451">
    <property type="component" value="Unassembled WGS sequence"/>
</dbReference>
<dbReference type="Gene3D" id="2.40.290.10">
    <property type="match status" value="1"/>
</dbReference>
<dbReference type="AlphaFoldDB" id="A0A4S2HAE4"/>
<dbReference type="InterPro" id="IPR009187">
    <property type="entry name" value="Prok_Ku"/>
</dbReference>
<sequence>MPRAYWTGYLRLSLVSIDVALYSATERTGRVSLRQIHEPSGKRIRYLKVPEGGTEEADSGDIVKAYEAKKGSYVVLEPEELDEIKLETKNTIRIDRFVELNEIDPRYFERPYYLKPRGKDAAEGFVVIREALRRRKVVALAQMVLSGREQLVALRPCGKGLLLEKLRYGDEVRASDAIFDDIPDIEIDEDMDEMAEALIEKKTGEFDPEDFDDSYEVALRELIERKAEDEDIVTEEESGKAKKSNVVDLMDALKKSLDETGGSSKSSKSKSKSKTGSQSKKKKAS</sequence>
<reference evidence="5 6" key="1">
    <citation type="journal article" date="2013" name="Int. J. Syst. Evol. Microbiol.">
        <title>Marinicauda pacifica gen. nov., sp. nov., a prosthecate alphaproteobacterium of the family Hyphomonadaceae isolated from deep seawater.</title>
        <authorList>
            <person name="Zhang X.Y."/>
            <person name="Li G.W."/>
            <person name="Wang C.S."/>
            <person name="Zhang Y.J."/>
            <person name="Xu X.W."/>
            <person name="Li H."/>
            <person name="Liu A."/>
            <person name="Liu C."/>
            <person name="Xie B.B."/>
            <person name="Qin Q.L."/>
            <person name="Xu Z."/>
            <person name="Chen X.L."/>
            <person name="Zhou B.C."/>
            <person name="Zhang Y.Z."/>
        </authorList>
    </citation>
    <scope>NUCLEOTIDE SEQUENCE [LARGE SCALE GENOMIC DNA]</scope>
    <source>
        <strain evidence="5 6">P-1 km-3</strain>
    </source>
</reference>
<dbReference type="SMART" id="SM00559">
    <property type="entry name" value="Ku78"/>
    <property type="match status" value="1"/>
</dbReference>
<name>A0A4S2HAE4_9PROT</name>
<comment type="caution">
    <text evidence="5">The sequence shown here is derived from an EMBL/GenBank/DDBJ whole genome shotgun (WGS) entry which is preliminary data.</text>
</comment>
<dbReference type="PIRSF" id="PIRSF006493">
    <property type="entry name" value="Prok_Ku"/>
    <property type="match status" value="1"/>
</dbReference>
<evidence type="ECO:0000256" key="1">
    <source>
        <dbReference type="ARBA" id="ARBA00023125"/>
    </source>
</evidence>
<dbReference type="SUPFAM" id="SSF100939">
    <property type="entry name" value="SPOC domain-like"/>
    <property type="match status" value="1"/>
</dbReference>
<dbReference type="InterPro" id="IPR016194">
    <property type="entry name" value="SPOC-like_C_dom_sf"/>
</dbReference>
<comment type="subunit">
    <text evidence="2">Homodimer. Interacts with LigD.</text>
</comment>
<dbReference type="GO" id="GO:0006310">
    <property type="term" value="P:DNA recombination"/>
    <property type="evidence" value="ECO:0007669"/>
    <property type="project" value="UniProtKB-KW"/>
</dbReference>
<keyword evidence="1 2" id="KW-0238">DNA-binding</keyword>
<dbReference type="GO" id="GO:0006303">
    <property type="term" value="P:double-strand break repair via nonhomologous end joining"/>
    <property type="evidence" value="ECO:0007669"/>
    <property type="project" value="UniProtKB-UniRule"/>
</dbReference>
<evidence type="ECO:0000313" key="5">
    <source>
        <dbReference type="EMBL" id="TGY92568.1"/>
    </source>
</evidence>
<dbReference type="EMBL" id="SRXV01000003">
    <property type="protein sequence ID" value="TGY92568.1"/>
    <property type="molecule type" value="Genomic_DNA"/>
</dbReference>
<keyword evidence="6" id="KW-1185">Reference proteome</keyword>
<proteinExistence type="inferred from homology"/>
<dbReference type="NCBIfam" id="TIGR02772">
    <property type="entry name" value="Ku_bact"/>
    <property type="match status" value="1"/>
</dbReference>
<feature type="compositionally biased region" description="Basic residues" evidence="3">
    <location>
        <begin position="267"/>
        <end position="285"/>
    </location>
</feature>
<dbReference type="PANTHER" id="PTHR41251:SF1">
    <property type="entry name" value="NON-HOMOLOGOUS END JOINING PROTEIN KU"/>
    <property type="match status" value="1"/>
</dbReference>
<dbReference type="GO" id="GO:0003690">
    <property type="term" value="F:double-stranded DNA binding"/>
    <property type="evidence" value="ECO:0007669"/>
    <property type="project" value="UniProtKB-UniRule"/>
</dbReference>
<dbReference type="OrthoDB" id="9780854at2"/>
<evidence type="ECO:0000259" key="4">
    <source>
        <dbReference type="SMART" id="SM00559"/>
    </source>
</evidence>